<dbReference type="InterPro" id="IPR036291">
    <property type="entry name" value="NAD(P)-bd_dom_sf"/>
</dbReference>
<evidence type="ECO:0000259" key="1">
    <source>
        <dbReference type="Pfam" id="PF01370"/>
    </source>
</evidence>
<evidence type="ECO:0000313" key="3">
    <source>
        <dbReference type="Proteomes" id="UP000199444"/>
    </source>
</evidence>
<dbReference type="Gene3D" id="3.40.50.720">
    <property type="entry name" value="NAD(P)-binding Rossmann-like Domain"/>
    <property type="match status" value="1"/>
</dbReference>
<keyword evidence="3" id="KW-1185">Reference proteome</keyword>
<proteinExistence type="predicted"/>
<dbReference type="RefSeq" id="WP_092491561.1">
    <property type="nucleotide sequence ID" value="NZ_FNKD01000001.1"/>
</dbReference>
<gene>
    <name evidence="2" type="ORF">SAMN05216231_0703</name>
</gene>
<evidence type="ECO:0000313" key="2">
    <source>
        <dbReference type="EMBL" id="SDQ15600.1"/>
    </source>
</evidence>
<name>A0A1H0YKR9_9BACI</name>
<dbReference type="STRING" id="553311.SAMN05216231_0703"/>
<dbReference type="InterPro" id="IPR001509">
    <property type="entry name" value="Epimerase_deHydtase"/>
</dbReference>
<dbReference type="AlphaFoldDB" id="A0A1H0YKR9"/>
<feature type="domain" description="NAD-dependent epimerase/dehydratase" evidence="1">
    <location>
        <begin position="29"/>
        <end position="196"/>
    </location>
</feature>
<sequence>MKTISELEKFMTEPSEELIEDLSKLEGDIMILGIGGKMGPSMAKLTKRAIDDGGLNKKVIGVSRFSSGTLKKELEDFGIETISADLLNESDLQSLPTAKNVIYMAGNKFGTVGNEHFTWAMNAYLPGRLAEKFADSRMVAFSTGNVYPLVNVLSSNCSEDTPVSPVGEYAQSCLGRERVLTHFSHKNKTPMLLFRLNYAIDLRYGVLLEIAKQVYNDQSIDLEMGNVNVIWQGDANEYAVRSLLYTEAPPKILNATGPETVSVRWLAEEFAKRFDKDVNFYNEENPTALLNNASQAHKLFGYPKVTIQQMIDMTAEWLKNDGSTYDKPTHFQERQGAF</sequence>
<accession>A0A1H0YKR9</accession>
<dbReference type="SUPFAM" id="SSF51735">
    <property type="entry name" value="NAD(P)-binding Rossmann-fold domains"/>
    <property type="match status" value="1"/>
</dbReference>
<organism evidence="2 3">
    <name type="scientific">Virgibacillus salinus</name>
    <dbReference type="NCBI Taxonomy" id="553311"/>
    <lineage>
        <taxon>Bacteria</taxon>
        <taxon>Bacillati</taxon>
        <taxon>Bacillota</taxon>
        <taxon>Bacilli</taxon>
        <taxon>Bacillales</taxon>
        <taxon>Bacillaceae</taxon>
        <taxon>Virgibacillus</taxon>
    </lineage>
</organism>
<dbReference type="Pfam" id="PF01370">
    <property type="entry name" value="Epimerase"/>
    <property type="match status" value="1"/>
</dbReference>
<reference evidence="2 3" key="1">
    <citation type="submission" date="2016-10" db="EMBL/GenBank/DDBJ databases">
        <authorList>
            <person name="de Groot N.N."/>
        </authorList>
    </citation>
    <scope>NUCLEOTIDE SEQUENCE [LARGE SCALE GENOMIC DNA]</scope>
    <source>
        <strain evidence="2 3">CGMCC 1.10449</strain>
    </source>
</reference>
<protein>
    <submittedName>
        <fullName evidence="2">Nucleoside-diphosphate-sugar epimerase</fullName>
    </submittedName>
</protein>
<dbReference type="Proteomes" id="UP000199444">
    <property type="component" value="Unassembled WGS sequence"/>
</dbReference>
<dbReference type="EMBL" id="FNKD01000001">
    <property type="protein sequence ID" value="SDQ15600.1"/>
    <property type="molecule type" value="Genomic_DNA"/>
</dbReference>